<keyword evidence="2" id="KW-1185">Reference proteome</keyword>
<dbReference type="KEGG" id="daa:AKL17_2185"/>
<dbReference type="STRING" id="1335048.AKL17_2185"/>
<proteinExistence type="predicted"/>
<evidence type="ECO:0000313" key="1">
    <source>
        <dbReference type="EMBL" id="AMY69431.1"/>
    </source>
</evidence>
<evidence type="ECO:0000313" key="2">
    <source>
        <dbReference type="Proteomes" id="UP000076128"/>
    </source>
</evidence>
<organism evidence="1 2">
    <name type="scientific">Frigidibacter mobilis</name>
    <dbReference type="NCBI Taxonomy" id="1335048"/>
    <lineage>
        <taxon>Bacteria</taxon>
        <taxon>Pseudomonadati</taxon>
        <taxon>Pseudomonadota</taxon>
        <taxon>Alphaproteobacteria</taxon>
        <taxon>Rhodobacterales</taxon>
        <taxon>Paracoccaceae</taxon>
        <taxon>Frigidibacter</taxon>
    </lineage>
</organism>
<gene>
    <name evidence="1" type="ORF">AKL17_2185</name>
</gene>
<reference evidence="1 2" key="1">
    <citation type="submission" date="2015-09" db="EMBL/GenBank/DDBJ databases">
        <title>Complete genome sequence of Defluviimonas alba cai42t isolated from an oilfield in Xinjiang.</title>
        <authorList>
            <person name="Geng S."/>
            <person name="Pan X."/>
            <person name="Wu X."/>
        </authorList>
    </citation>
    <scope>NUCLEOTIDE SEQUENCE [LARGE SCALE GENOMIC DNA]</scope>
    <source>
        <strain evidence="2">cai42</strain>
    </source>
</reference>
<dbReference type="RefSeq" id="WP_066813140.1">
    <property type="nucleotide sequence ID" value="NZ_CP012661.1"/>
</dbReference>
<accession>A0A159Z342</accession>
<name>A0A159Z342_9RHOB</name>
<protein>
    <submittedName>
        <fullName evidence="1">Uncharacterized protein</fullName>
    </submittedName>
</protein>
<sequence length="81" mass="8933">MADRAGRSRSILLQISEDEAQGKLLAAGSDFRIGLPDQGETMTRLLAPARQLRGQSGHYLRRARSARENVALAMRIVSTLR</sequence>
<dbReference type="EMBL" id="CP012661">
    <property type="protein sequence ID" value="AMY69431.1"/>
    <property type="molecule type" value="Genomic_DNA"/>
</dbReference>
<dbReference type="AlphaFoldDB" id="A0A159Z342"/>
<dbReference type="Proteomes" id="UP000076128">
    <property type="component" value="Chromosome"/>
</dbReference>